<dbReference type="Pfam" id="PF00264">
    <property type="entry name" value="Tyrosinase"/>
    <property type="match status" value="1"/>
</dbReference>
<keyword evidence="4" id="KW-0186">Copper</keyword>
<dbReference type="InterPro" id="IPR002227">
    <property type="entry name" value="Tyrosinase_Cu-bd"/>
</dbReference>
<organism evidence="10 11">
    <name type="scientific">Agrocybe chaxingu</name>
    <dbReference type="NCBI Taxonomy" id="84603"/>
    <lineage>
        <taxon>Eukaryota</taxon>
        <taxon>Fungi</taxon>
        <taxon>Dikarya</taxon>
        <taxon>Basidiomycota</taxon>
        <taxon>Agaricomycotina</taxon>
        <taxon>Agaricomycetes</taxon>
        <taxon>Agaricomycetidae</taxon>
        <taxon>Agaricales</taxon>
        <taxon>Agaricineae</taxon>
        <taxon>Strophariaceae</taxon>
        <taxon>Agrocybe</taxon>
    </lineage>
</organism>
<dbReference type="PANTHER" id="PTHR11474:SF76">
    <property type="entry name" value="SHKT DOMAIN-CONTAINING PROTEIN"/>
    <property type="match status" value="1"/>
</dbReference>
<evidence type="ECO:0000259" key="9">
    <source>
        <dbReference type="PROSITE" id="PS00498"/>
    </source>
</evidence>
<evidence type="ECO:0000256" key="7">
    <source>
        <dbReference type="ARBA" id="ARBA00048881"/>
    </source>
</evidence>
<evidence type="ECO:0000256" key="3">
    <source>
        <dbReference type="ARBA" id="ARBA00022723"/>
    </source>
</evidence>
<protein>
    <recommendedName>
        <fullName evidence="2">tyrosinase</fullName>
        <ecNumber evidence="2">1.14.18.1</ecNumber>
    </recommendedName>
</protein>
<dbReference type="GO" id="GO:0042438">
    <property type="term" value="P:melanin biosynthetic process"/>
    <property type="evidence" value="ECO:0007669"/>
    <property type="project" value="UniProtKB-KW"/>
</dbReference>
<evidence type="ECO:0000256" key="2">
    <source>
        <dbReference type="ARBA" id="ARBA00011906"/>
    </source>
</evidence>
<comment type="similarity">
    <text evidence="1">Belongs to the tyrosinase family.</text>
</comment>
<evidence type="ECO:0000313" key="11">
    <source>
        <dbReference type="Proteomes" id="UP001148786"/>
    </source>
</evidence>
<evidence type="ECO:0000313" key="10">
    <source>
        <dbReference type="EMBL" id="KAJ3505393.1"/>
    </source>
</evidence>
<gene>
    <name evidence="10" type="ORF">NLJ89_g7442</name>
</gene>
<reference evidence="10" key="1">
    <citation type="submission" date="2022-07" db="EMBL/GenBank/DDBJ databases">
        <title>Genome Sequence of Agrocybe chaxingu.</title>
        <authorList>
            <person name="Buettner E."/>
        </authorList>
    </citation>
    <scope>NUCLEOTIDE SEQUENCE</scope>
    <source>
        <strain evidence="10">MP-N11</strain>
    </source>
</reference>
<evidence type="ECO:0000256" key="4">
    <source>
        <dbReference type="ARBA" id="ARBA00023008"/>
    </source>
</evidence>
<keyword evidence="11" id="KW-1185">Reference proteome</keyword>
<dbReference type="InterPro" id="IPR008922">
    <property type="entry name" value="Di-copper_centre_dom_sf"/>
</dbReference>
<evidence type="ECO:0000259" key="8">
    <source>
        <dbReference type="PROSITE" id="PS00497"/>
    </source>
</evidence>
<sequence>MSRFVVTGATGGAPNRLEINDFVKNDKFFSLYIQALQAVSSNNQVNIQSFFQLGGIHGLPYIPWDDATGDQAWDPSTQWGGYCTHGSVLFPTWHRPYVMLFEQIVQKNAEAIAATYRVDQAAWKQAASDLRQPYWDWAANAIPPDEVIALKQVSITGPNGNKITVDNPLYNYRFHPIDPSFPAPYNGWATTLRQPTSTRPNATDNVARLRLVLRAAQNDITSSTYSMLTRVHDWTAFSNHTVGDGGSSSNSLEAIHDAFDPIFFLHHCNVDRMLSLWSALNPGVWVSQGDSQDGSFTMPPEDPVDENTPLTPFWNAPNHFLGFRWYSRHR</sequence>
<dbReference type="OrthoDB" id="6132182at2759"/>
<dbReference type="GO" id="GO:0004503">
    <property type="term" value="F:tyrosinase activity"/>
    <property type="evidence" value="ECO:0007669"/>
    <property type="project" value="UniProtKB-EC"/>
</dbReference>
<evidence type="ECO:0000256" key="1">
    <source>
        <dbReference type="ARBA" id="ARBA00009928"/>
    </source>
</evidence>
<keyword evidence="3" id="KW-0479">Metal-binding</keyword>
<dbReference type="Gene3D" id="1.10.1280.10">
    <property type="entry name" value="Di-copper center containing domain from catechol oxidase"/>
    <property type="match status" value="2"/>
</dbReference>
<evidence type="ECO:0000256" key="5">
    <source>
        <dbReference type="ARBA" id="ARBA00023101"/>
    </source>
</evidence>
<accession>A0A9W8JZ59</accession>
<feature type="domain" description="Tyrosinase copper-binding" evidence="9">
    <location>
        <begin position="260"/>
        <end position="271"/>
    </location>
</feature>
<comment type="catalytic activity">
    <reaction evidence="6">
        <text>2 L-dopa + O2 = 2 L-dopaquinone + 2 H2O</text>
        <dbReference type="Rhea" id="RHEA:34287"/>
        <dbReference type="ChEBI" id="CHEBI:15377"/>
        <dbReference type="ChEBI" id="CHEBI:15379"/>
        <dbReference type="ChEBI" id="CHEBI:57504"/>
        <dbReference type="ChEBI" id="CHEBI:57924"/>
        <dbReference type="EC" id="1.14.18.1"/>
    </reaction>
</comment>
<dbReference type="EMBL" id="JANKHO010000889">
    <property type="protein sequence ID" value="KAJ3505393.1"/>
    <property type="molecule type" value="Genomic_DNA"/>
</dbReference>
<keyword evidence="5" id="KW-0470">Melanin biosynthesis</keyword>
<dbReference type="PRINTS" id="PR00092">
    <property type="entry name" value="TYROSINASE"/>
</dbReference>
<dbReference type="AlphaFoldDB" id="A0A9W8JZ59"/>
<dbReference type="InterPro" id="IPR050316">
    <property type="entry name" value="Tyrosinase/Hemocyanin"/>
</dbReference>
<dbReference type="PROSITE" id="PS00498">
    <property type="entry name" value="TYROSINASE_2"/>
    <property type="match status" value="1"/>
</dbReference>
<dbReference type="EC" id="1.14.18.1" evidence="2"/>
<dbReference type="Proteomes" id="UP001148786">
    <property type="component" value="Unassembled WGS sequence"/>
</dbReference>
<dbReference type="GO" id="GO:0046872">
    <property type="term" value="F:metal ion binding"/>
    <property type="evidence" value="ECO:0007669"/>
    <property type="project" value="UniProtKB-KW"/>
</dbReference>
<name>A0A9W8JZ59_9AGAR</name>
<comment type="caution">
    <text evidence="10">The sequence shown here is derived from an EMBL/GenBank/DDBJ whole genome shotgun (WGS) entry which is preliminary data.</text>
</comment>
<dbReference type="SUPFAM" id="SSF48056">
    <property type="entry name" value="Di-copper centre-containing domain"/>
    <property type="match status" value="1"/>
</dbReference>
<comment type="catalytic activity">
    <reaction evidence="7">
        <text>L-tyrosine + O2 = L-dopaquinone + H2O</text>
        <dbReference type="Rhea" id="RHEA:18117"/>
        <dbReference type="ChEBI" id="CHEBI:15377"/>
        <dbReference type="ChEBI" id="CHEBI:15379"/>
        <dbReference type="ChEBI" id="CHEBI:57924"/>
        <dbReference type="ChEBI" id="CHEBI:58315"/>
        <dbReference type="EC" id="1.14.18.1"/>
    </reaction>
</comment>
<proteinExistence type="inferred from homology"/>
<dbReference type="PANTHER" id="PTHR11474">
    <property type="entry name" value="TYROSINASE FAMILY MEMBER"/>
    <property type="match status" value="1"/>
</dbReference>
<feature type="domain" description="Tyrosinase copper-binding" evidence="8">
    <location>
        <begin position="85"/>
        <end position="102"/>
    </location>
</feature>
<dbReference type="PROSITE" id="PS00497">
    <property type="entry name" value="TYROSINASE_1"/>
    <property type="match status" value="1"/>
</dbReference>
<evidence type="ECO:0000256" key="6">
    <source>
        <dbReference type="ARBA" id="ARBA00048233"/>
    </source>
</evidence>